<evidence type="ECO:0000313" key="4">
    <source>
        <dbReference type="RefSeq" id="XP_025424204.1"/>
    </source>
</evidence>
<protein>
    <submittedName>
        <fullName evidence="4">Metabotropic glutamate receptor-like protein P isoform X1</fullName>
    </submittedName>
</protein>
<keyword evidence="3" id="KW-1185">Reference proteome</keyword>
<evidence type="ECO:0000313" key="2">
    <source>
        <dbReference type="EMBL" id="MBY69770.1"/>
    </source>
</evidence>
<dbReference type="RefSeq" id="XP_025424204.1">
    <property type="nucleotide sequence ID" value="XM_025568419.1"/>
</dbReference>
<dbReference type="Proteomes" id="UP000694846">
    <property type="component" value="Unplaced"/>
</dbReference>
<reference evidence="2" key="1">
    <citation type="submission" date="2018-04" db="EMBL/GenBank/DDBJ databases">
        <title>Transcriptome assembly of Sipha flava.</title>
        <authorList>
            <person name="Scully E.D."/>
            <person name="Geib S.M."/>
            <person name="Palmer N.A."/>
            <person name="Koch K."/>
            <person name="Bradshaw J."/>
            <person name="Heng-Moss T."/>
            <person name="Sarath G."/>
        </authorList>
    </citation>
    <scope>NUCLEOTIDE SEQUENCE</scope>
</reference>
<reference evidence="4" key="2">
    <citation type="submission" date="2025-04" db="UniProtKB">
        <authorList>
            <consortium name="RefSeq"/>
        </authorList>
    </citation>
    <scope>IDENTIFICATION</scope>
    <source>
        <tissue evidence="4">Whole body</tissue>
    </source>
</reference>
<dbReference type="AlphaFoldDB" id="A0A2S2PWN8"/>
<feature type="region of interest" description="Disordered" evidence="1">
    <location>
        <begin position="378"/>
        <end position="397"/>
    </location>
</feature>
<accession>A0A2S2PWN8</accession>
<evidence type="ECO:0000256" key="1">
    <source>
        <dbReference type="SAM" id="MobiDB-lite"/>
    </source>
</evidence>
<feature type="region of interest" description="Disordered" evidence="1">
    <location>
        <begin position="316"/>
        <end position="352"/>
    </location>
</feature>
<evidence type="ECO:0000313" key="3">
    <source>
        <dbReference type="Proteomes" id="UP000694846"/>
    </source>
</evidence>
<dbReference type="EMBL" id="GGMS01000567">
    <property type="protein sequence ID" value="MBY69770.1"/>
    <property type="molecule type" value="Transcribed_RNA"/>
</dbReference>
<sequence length="397" mass="45140">MDPAIVYEEIRSMQRKMDIMDKKMDKVDRQRVETSGQMNAIAIMLRTIDDTLRKSANSISLIVRMVSGMIDLSSSDLGKLLLENNALLGHVQLNPDWNSELSPFAGYPPMHALKLMLTELIQIIDKHRLDNFKIPSEIVPITAPSVSCITKNTIVSSQNESSTVLPVMTEETSMLSNTSSQNNNSEVLPIISQESNMVSPSSNITPLHNSIISNLKNKNEEDEGALRRKYKNKYRYLNVSKALSTEPKKHIICRDSSYIPEPYRNPIFDNVKAVKITNYRTNKSVIKPLSFIHPRVVINSIDVANCAAIAPRIKNDNENPLQSRNPLNNRSASHNESKALNKRKNLRRDTKITKKKNIKFKKQVMKTNRKSLRIAIKKKKSTSKDKDHIKNYYNKSV</sequence>
<name>A0A2S2PWN8_9HEMI</name>
<gene>
    <name evidence="4" type="primary">LOC112693381</name>
    <name evidence="2" type="ORF">g.127528</name>
</gene>
<dbReference type="GeneID" id="112693381"/>
<proteinExistence type="predicted"/>
<dbReference type="OrthoDB" id="6606922at2759"/>
<organism evidence="2">
    <name type="scientific">Sipha flava</name>
    <name type="common">yellow sugarcane aphid</name>
    <dbReference type="NCBI Taxonomy" id="143950"/>
    <lineage>
        <taxon>Eukaryota</taxon>
        <taxon>Metazoa</taxon>
        <taxon>Ecdysozoa</taxon>
        <taxon>Arthropoda</taxon>
        <taxon>Hexapoda</taxon>
        <taxon>Insecta</taxon>
        <taxon>Pterygota</taxon>
        <taxon>Neoptera</taxon>
        <taxon>Paraneoptera</taxon>
        <taxon>Hemiptera</taxon>
        <taxon>Sternorrhyncha</taxon>
        <taxon>Aphidomorpha</taxon>
        <taxon>Aphidoidea</taxon>
        <taxon>Aphididae</taxon>
        <taxon>Sipha</taxon>
    </lineage>
</organism>
<feature type="compositionally biased region" description="Polar residues" evidence="1">
    <location>
        <begin position="318"/>
        <end position="332"/>
    </location>
</feature>